<dbReference type="AlphaFoldDB" id="A0A836I1C1"/>
<dbReference type="Gene3D" id="3.30.200.20">
    <property type="entry name" value="Phosphorylase Kinase, domain 1"/>
    <property type="match status" value="1"/>
</dbReference>
<dbReference type="InterPro" id="IPR008271">
    <property type="entry name" value="Ser/Thr_kinase_AS"/>
</dbReference>
<dbReference type="Proteomes" id="UP000674318">
    <property type="component" value="Chromosome 13"/>
</dbReference>
<dbReference type="InterPro" id="IPR011009">
    <property type="entry name" value="Kinase-like_dom_sf"/>
</dbReference>
<keyword evidence="4" id="KW-0418">Kinase</keyword>
<dbReference type="GeneID" id="94292294"/>
<keyword evidence="3" id="KW-0547">Nucleotide-binding</keyword>
<feature type="domain" description="Protein kinase" evidence="7">
    <location>
        <begin position="41"/>
        <end position="484"/>
    </location>
</feature>
<evidence type="ECO:0000256" key="4">
    <source>
        <dbReference type="ARBA" id="ARBA00022777"/>
    </source>
</evidence>
<feature type="region of interest" description="Disordered" evidence="6">
    <location>
        <begin position="204"/>
        <end position="249"/>
    </location>
</feature>
<dbReference type="RefSeq" id="XP_067758714.1">
    <property type="nucleotide sequence ID" value="XM_067902217.1"/>
</dbReference>
<keyword evidence="1" id="KW-0723">Serine/threonine-protein kinase</keyword>
<dbReference type="InterPro" id="IPR050117">
    <property type="entry name" value="MAPK"/>
</dbReference>
<evidence type="ECO:0000256" key="6">
    <source>
        <dbReference type="SAM" id="MobiDB-lite"/>
    </source>
</evidence>
<evidence type="ECO:0000313" key="8">
    <source>
        <dbReference type="EMBL" id="KAG5509562.1"/>
    </source>
</evidence>
<dbReference type="PANTHER" id="PTHR24055">
    <property type="entry name" value="MITOGEN-ACTIVATED PROTEIN KINASE"/>
    <property type="match status" value="1"/>
</dbReference>
<feature type="compositionally biased region" description="Basic and acidic residues" evidence="6">
    <location>
        <begin position="223"/>
        <end position="232"/>
    </location>
</feature>
<dbReference type="InterPro" id="IPR000719">
    <property type="entry name" value="Prot_kinase_dom"/>
</dbReference>
<dbReference type="Gene3D" id="1.10.510.10">
    <property type="entry name" value="Transferase(Phosphotransferase) domain 1"/>
    <property type="match status" value="1"/>
</dbReference>
<dbReference type="SUPFAM" id="SSF56112">
    <property type="entry name" value="Protein kinase-like (PK-like)"/>
    <property type="match status" value="1"/>
</dbReference>
<keyword evidence="5" id="KW-0067">ATP-binding</keyword>
<keyword evidence="9" id="KW-1185">Reference proteome</keyword>
<dbReference type="GO" id="GO:0004674">
    <property type="term" value="F:protein serine/threonine kinase activity"/>
    <property type="evidence" value="ECO:0007669"/>
    <property type="project" value="UniProtKB-KW"/>
</dbReference>
<proteinExistence type="predicted"/>
<dbReference type="Pfam" id="PF00069">
    <property type="entry name" value="Pkinase"/>
    <property type="match status" value="1"/>
</dbReference>
<dbReference type="SMART" id="SM00220">
    <property type="entry name" value="S_TKc"/>
    <property type="match status" value="1"/>
</dbReference>
<protein>
    <recommendedName>
        <fullName evidence="7">Protein kinase domain-containing protein</fullName>
    </recommendedName>
</protein>
<dbReference type="OrthoDB" id="276851at2759"/>
<dbReference type="KEGG" id="phet:94292294"/>
<name>A0A836I1C1_9TRYP</name>
<evidence type="ECO:0000256" key="3">
    <source>
        <dbReference type="ARBA" id="ARBA00022741"/>
    </source>
</evidence>
<comment type="caution">
    <text evidence="8">The sequence shown here is derived from an EMBL/GenBank/DDBJ whole genome shotgun (WGS) entry which is preliminary data.</text>
</comment>
<sequence>MAQCLPLTTVLRHPLASKRCIIVFNENGEETKELFELLSRYEAVTSIGRGSYGFVCSARDNDLVEAFNLRPPQEYEDASLTPEEREVVYDTHTLVAIKKLRQLFEHNQPRMWLCATREIQLMMAFQHDNVMSATDFFIPLGDVDTMTYDSILHLQHTFEGVYVVMKKMDYTLREVLDSVTVTAGELAPAYETWLQRLKRWKPGDGDMNIDTGDTPPSAQASTEQHRSTERSGGRGTGDSGDDAGEGEGGPVCCPLTRAPLHTLARDYRQYILYQILRGVGYLHLCPVIHRDLKPENIMVNRCYGTCITDFGQGRDVRLNTTADYVQTVLDNCTQWYAAPETLTVSSDNSMGFLDHDSFHGVDVWSIGCIAAEMLIGRPIFYTTSMGGRQQLLSIFHVLGEPSASAIRSIAEYRDDETKKLFIDSVEKLVKTAPPSNTVTPSLAELLRSPYGDEDEDEVRLIIDCLRWDPRERITIQQALQSPFFLKNGYNPVIDPDDTAKRVPSVRPEDISEPVSGRAFLWNLFLERHPEVKELWRSLVDKHEEEMNAKEAAVKT</sequence>
<evidence type="ECO:0000313" key="9">
    <source>
        <dbReference type="Proteomes" id="UP000674318"/>
    </source>
</evidence>
<dbReference type="PROSITE" id="PS50011">
    <property type="entry name" value="PROTEIN_KINASE_DOM"/>
    <property type="match status" value="1"/>
</dbReference>
<evidence type="ECO:0000259" key="7">
    <source>
        <dbReference type="PROSITE" id="PS50011"/>
    </source>
</evidence>
<organism evidence="8 9">
    <name type="scientific">Porcisia hertigi</name>
    <dbReference type="NCBI Taxonomy" id="2761500"/>
    <lineage>
        <taxon>Eukaryota</taxon>
        <taxon>Discoba</taxon>
        <taxon>Euglenozoa</taxon>
        <taxon>Kinetoplastea</taxon>
        <taxon>Metakinetoplastina</taxon>
        <taxon>Trypanosomatida</taxon>
        <taxon>Trypanosomatidae</taxon>
        <taxon>Leishmaniinae</taxon>
        <taxon>Porcisia</taxon>
    </lineage>
</organism>
<keyword evidence="2" id="KW-0808">Transferase</keyword>
<dbReference type="GO" id="GO:0005524">
    <property type="term" value="F:ATP binding"/>
    <property type="evidence" value="ECO:0007669"/>
    <property type="project" value="UniProtKB-KW"/>
</dbReference>
<reference evidence="8 9" key="1">
    <citation type="submission" date="2021-02" db="EMBL/GenBank/DDBJ databases">
        <title>Porcisia hertigi Genome sequencing and assembly.</title>
        <authorList>
            <person name="Almutairi H."/>
            <person name="Gatherer D."/>
        </authorList>
    </citation>
    <scope>NUCLEOTIDE SEQUENCE [LARGE SCALE GENOMIC DNA]</scope>
    <source>
        <strain evidence="8 9">C119</strain>
    </source>
</reference>
<evidence type="ECO:0000256" key="1">
    <source>
        <dbReference type="ARBA" id="ARBA00022527"/>
    </source>
</evidence>
<gene>
    <name evidence="8" type="ORF">JKF63_06267</name>
</gene>
<evidence type="ECO:0000256" key="2">
    <source>
        <dbReference type="ARBA" id="ARBA00022679"/>
    </source>
</evidence>
<dbReference type="FunFam" id="1.10.510.10:FF:000624">
    <property type="entry name" value="Mitogen-activated protein kinase"/>
    <property type="match status" value="1"/>
</dbReference>
<evidence type="ECO:0000256" key="5">
    <source>
        <dbReference type="ARBA" id="ARBA00022840"/>
    </source>
</evidence>
<dbReference type="PROSITE" id="PS00108">
    <property type="entry name" value="PROTEIN_KINASE_ST"/>
    <property type="match status" value="1"/>
</dbReference>
<accession>A0A836I1C1</accession>
<dbReference type="EMBL" id="JAFJZO010000013">
    <property type="protein sequence ID" value="KAG5509562.1"/>
    <property type="molecule type" value="Genomic_DNA"/>
</dbReference>